<dbReference type="AlphaFoldDB" id="A0A1W1ZBH2"/>
<accession>A0A1W1ZBH2</accession>
<keyword evidence="1" id="KW-0677">Repeat</keyword>
<dbReference type="PANTHER" id="PTHR45586:SF1">
    <property type="entry name" value="LIPOPOLYSACCHARIDE ASSEMBLY PROTEIN B"/>
    <property type="match status" value="1"/>
</dbReference>
<sequence length="166" mass="19508">MQDVENLFLEVSKAIDERDMSGAKDLLEEILSIDPGYGRAHNHLGWIYETKIKDFDRAKQHYSLAIKFCKGTYPVAYVNYGYLLIEFGHFEEAEKVIEEGLNTNGADKSTLNYQKGKIAEHRQQYKMAINYYQYAQKVCFNKEFFTLLESEINRVKSKMSFWEKLF</sequence>
<dbReference type="SUPFAM" id="SSF48452">
    <property type="entry name" value="TPR-like"/>
    <property type="match status" value="1"/>
</dbReference>
<dbReference type="Proteomes" id="UP000192393">
    <property type="component" value="Unassembled WGS sequence"/>
</dbReference>
<dbReference type="EMBL" id="FWXS01000002">
    <property type="protein sequence ID" value="SMC45551.1"/>
    <property type="molecule type" value="Genomic_DNA"/>
</dbReference>
<protein>
    <submittedName>
        <fullName evidence="3">Tetratricopeptide repeat-containing protein</fullName>
    </submittedName>
</protein>
<proteinExistence type="predicted"/>
<keyword evidence="2" id="KW-0802">TPR repeat</keyword>
<keyword evidence="4" id="KW-1185">Reference proteome</keyword>
<dbReference type="PANTHER" id="PTHR45586">
    <property type="entry name" value="TPR REPEAT-CONTAINING PROTEIN PA4667"/>
    <property type="match status" value="1"/>
</dbReference>
<dbReference type="Pfam" id="PF13181">
    <property type="entry name" value="TPR_8"/>
    <property type="match status" value="2"/>
</dbReference>
<evidence type="ECO:0000313" key="4">
    <source>
        <dbReference type="Proteomes" id="UP000192393"/>
    </source>
</evidence>
<reference evidence="3 4" key="1">
    <citation type="submission" date="2017-04" db="EMBL/GenBank/DDBJ databases">
        <authorList>
            <person name="Afonso C.L."/>
            <person name="Miller P.J."/>
            <person name="Scott M.A."/>
            <person name="Spackman E."/>
            <person name="Goraichik I."/>
            <person name="Dimitrov K.M."/>
            <person name="Suarez D.L."/>
            <person name="Swayne D.E."/>
        </authorList>
    </citation>
    <scope>NUCLEOTIDE SEQUENCE [LARGE SCALE GENOMIC DNA]</scope>
    <source>
        <strain evidence="3 4">CGMCC 1.12708</strain>
    </source>
</reference>
<organism evidence="3 4">
    <name type="scientific">Moheibacter sediminis</name>
    <dbReference type="NCBI Taxonomy" id="1434700"/>
    <lineage>
        <taxon>Bacteria</taxon>
        <taxon>Pseudomonadati</taxon>
        <taxon>Bacteroidota</taxon>
        <taxon>Flavobacteriia</taxon>
        <taxon>Flavobacteriales</taxon>
        <taxon>Weeksellaceae</taxon>
        <taxon>Moheibacter</taxon>
    </lineage>
</organism>
<dbReference type="RefSeq" id="WP_084016490.1">
    <property type="nucleotide sequence ID" value="NZ_FWXS01000002.1"/>
</dbReference>
<evidence type="ECO:0000256" key="2">
    <source>
        <dbReference type="ARBA" id="ARBA00022803"/>
    </source>
</evidence>
<evidence type="ECO:0000313" key="3">
    <source>
        <dbReference type="EMBL" id="SMC45551.1"/>
    </source>
</evidence>
<dbReference type="InterPro" id="IPR051012">
    <property type="entry name" value="CellSynth/LPSAsmb/PSIAsmb"/>
</dbReference>
<evidence type="ECO:0000256" key="1">
    <source>
        <dbReference type="ARBA" id="ARBA00022737"/>
    </source>
</evidence>
<dbReference type="Gene3D" id="1.25.40.10">
    <property type="entry name" value="Tetratricopeptide repeat domain"/>
    <property type="match status" value="1"/>
</dbReference>
<dbReference type="OrthoDB" id="791132at2"/>
<dbReference type="InterPro" id="IPR011990">
    <property type="entry name" value="TPR-like_helical_dom_sf"/>
</dbReference>
<gene>
    <name evidence="3" type="ORF">SAMN06296427_102339</name>
</gene>
<name>A0A1W1ZBH2_9FLAO</name>
<dbReference type="InterPro" id="IPR019734">
    <property type="entry name" value="TPR_rpt"/>
</dbReference>
<dbReference type="STRING" id="1434700.SAMN06296427_102339"/>